<sequence>IMSAYSEKIIGHMNADHQLALIDYVVVYGDIKPTNIIDESVKIVSVDEKQLVLEYDVIKPPITKTLSLYWHDAKEDENIEVNSFSDIKGKLIAMAKYCAKEQGYAIKKLTKIYGPRLSQLPMYLFWISLFLNAYDPNILTRLVANDAVFNKVVGYLPSAVIAGYKNTETHAIKYITGLFVTHLAEILLFTKGYLQKYRVPENQRWVWYLMHLFEGYPVIFRLRRVTK</sequence>
<dbReference type="Gene3D" id="3.20.180.10">
    <property type="entry name" value="PNP-oxidase-like"/>
    <property type="match status" value="1"/>
</dbReference>
<name>M3J9S6_CANMX</name>
<dbReference type="AlphaFoldDB" id="M3J9S6"/>
<evidence type="ECO:0000313" key="2">
    <source>
        <dbReference type="EMBL" id="EMG48863.1"/>
    </source>
</evidence>
<dbReference type="eggNOG" id="ENOG502RZUI">
    <property type="taxonomic scope" value="Eukaryota"/>
</dbReference>
<dbReference type="HOGENOM" id="CLU_081019_1_0_1"/>
<proteinExistence type="predicted"/>
<dbReference type="InterPro" id="IPR037119">
    <property type="entry name" value="Haem_oxidase_HugZ-like_sf"/>
</dbReference>
<dbReference type="PANTHER" id="PTHR37783">
    <property type="entry name" value="MEMBRANE PROTEIN, PUTATIVE (AFU_ORTHOLOGUE AFUA_1G04315)-RELATED"/>
    <property type="match status" value="1"/>
</dbReference>
<dbReference type="InterPro" id="IPR019595">
    <property type="entry name" value="DUF2470"/>
</dbReference>
<evidence type="ECO:0000313" key="3">
    <source>
        <dbReference type="Proteomes" id="UP000011777"/>
    </source>
</evidence>
<organism evidence="2 3">
    <name type="scientific">Candida maltosa (strain Xu316)</name>
    <name type="common">Yeast</name>
    <dbReference type="NCBI Taxonomy" id="1245528"/>
    <lineage>
        <taxon>Eukaryota</taxon>
        <taxon>Fungi</taxon>
        <taxon>Dikarya</taxon>
        <taxon>Ascomycota</taxon>
        <taxon>Saccharomycotina</taxon>
        <taxon>Pichiomycetes</taxon>
        <taxon>Debaryomycetaceae</taxon>
        <taxon>Candida/Lodderomyces clade</taxon>
        <taxon>Candida</taxon>
    </lineage>
</organism>
<dbReference type="Proteomes" id="UP000011777">
    <property type="component" value="Unassembled WGS sequence"/>
</dbReference>
<dbReference type="Pfam" id="PF10615">
    <property type="entry name" value="DUF2470"/>
    <property type="match status" value="1"/>
</dbReference>
<protein>
    <recommendedName>
        <fullName evidence="1">DUF2470 domain-containing protein</fullName>
    </recommendedName>
</protein>
<feature type="domain" description="DUF2470" evidence="1">
    <location>
        <begin position="6"/>
        <end position="94"/>
    </location>
</feature>
<dbReference type="OMA" id="DFLIEWY"/>
<gene>
    <name evidence="2" type="ORF">G210_0497</name>
</gene>
<dbReference type="PANTHER" id="PTHR37783:SF1">
    <property type="entry name" value="MEMBRANE PROTEIN, PUTATIVE (AFU_ORTHOLOGUE AFUA_1G04315)-RELATED"/>
    <property type="match status" value="1"/>
</dbReference>
<evidence type="ECO:0000259" key="1">
    <source>
        <dbReference type="Pfam" id="PF10615"/>
    </source>
</evidence>
<dbReference type="EMBL" id="AOGT01000938">
    <property type="protein sequence ID" value="EMG48863.1"/>
    <property type="molecule type" value="Genomic_DNA"/>
</dbReference>
<comment type="caution">
    <text evidence="2">The sequence shown here is derived from an EMBL/GenBank/DDBJ whole genome shotgun (WGS) entry which is preliminary data.</text>
</comment>
<reference evidence="2 3" key="1">
    <citation type="submission" date="2013-02" db="EMBL/GenBank/DDBJ databases">
        <title>Genome sequence of Candida maltosa Xu316, a potential industrial strain for xylitol and ethanol production.</title>
        <authorList>
            <person name="Yu J."/>
            <person name="Wang Q."/>
            <person name="Geng X."/>
            <person name="Bao W."/>
            <person name="He P."/>
            <person name="Cai J."/>
        </authorList>
    </citation>
    <scope>NUCLEOTIDE SEQUENCE [LARGE SCALE GENOMIC DNA]</scope>
    <source>
        <strain evidence="3">Xu316</strain>
    </source>
</reference>
<keyword evidence="3" id="KW-1185">Reference proteome</keyword>
<feature type="non-terminal residue" evidence="2">
    <location>
        <position position="1"/>
    </location>
</feature>
<dbReference type="OrthoDB" id="5553410at2759"/>
<accession>M3J9S6</accession>